<gene>
    <name evidence="7" type="ORF">BAE44_0002703</name>
</gene>
<evidence type="ECO:0000313" key="7">
    <source>
        <dbReference type="EMBL" id="OEL36278.1"/>
    </source>
</evidence>
<dbReference type="OrthoDB" id="782386at2759"/>
<dbReference type="InterPro" id="IPR015424">
    <property type="entry name" value="PyrdxlP-dep_Trfase"/>
</dbReference>
<keyword evidence="8" id="KW-1185">Reference proteome</keyword>
<dbReference type="GO" id="GO:0005737">
    <property type="term" value="C:cytoplasm"/>
    <property type="evidence" value="ECO:0007669"/>
    <property type="project" value="TreeGrafter"/>
</dbReference>
<dbReference type="Pfam" id="PF00282">
    <property type="entry name" value="Pyridoxal_deC"/>
    <property type="match status" value="1"/>
</dbReference>
<dbReference type="Proteomes" id="UP000095767">
    <property type="component" value="Unassembled WGS sequence"/>
</dbReference>
<dbReference type="GO" id="GO:0006520">
    <property type="term" value="P:amino acid metabolic process"/>
    <property type="evidence" value="ECO:0007669"/>
    <property type="project" value="InterPro"/>
</dbReference>
<evidence type="ECO:0000256" key="1">
    <source>
        <dbReference type="ARBA" id="ARBA00001933"/>
    </source>
</evidence>
<keyword evidence="3 5" id="KW-0663">Pyridoxal phosphate</keyword>
<organism evidence="7 8">
    <name type="scientific">Dichanthelium oligosanthes</name>
    <dbReference type="NCBI Taxonomy" id="888268"/>
    <lineage>
        <taxon>Eukaryota</taxon>
        <taxon>Viridiplantae</taxon>
        <taxon>Streptophyta</taxon>
        <taxon>Embryophyta</taxon>
        <taxon>Tracheophyta</taxon>
        <taxon>Spermatophyta</taxon>
        <taxon>Magnoliopsida</taxon>
        <taxon>Liliopsida</taxon>
        <taxon>Poales</taxon>
        <taxon>Poaceae</taxon>
        <taxon>PACMAD clade</taxon>
        <taxon>Panicoideae</taxon>
        <taxon>Panicodae</taxon>
        <taxon>Paniceae</taxon>
        <taxon>Dichantheliinae</taxon>
        <taxon>Dichanthelium</taxon>
    </lineage>
</organism>
<dbReference type="SUPFAM" id="SSF53383">
    <property type="entry name" value="PLP-dependent transferases"/>
    <property type="match status" value="1"/>
</dbReference>
<proteinExistence type="inferred from homology"/>
<dbReference type="EMBL" id="LWDX02009635">
    <property type="protein sequence ID" value="OEL36278.1"/>
    <property type="molecule type" value="Genomic_DNA"/>
</dbReference>
<dbReference type="Gene3D" id="3.40.640.10">
    <property type="entry name" value="Type I PLP-dependent aspartate aminotransferase-like (Major domain)"/>
    <property type="match status" value="1"/>
</dbReference>
<dbReference type="AlphaFoldDB" id="A0A1E5WG23"/>
<dbReference type="GO" id="GO:0030170">
    <property type="term" value="F:pyridoxal phosphate binding"/>
    <property type="evidence" value="ECO:0007669"/>
    <property type="project" value="InterPro"/>
</dbReference>
<dbReference type="InterPro" id="IPR010977">
    <property type="entry name" value="Aromatic_deC"/>
</dbReference>
<evidence type="ECO:0000256" key="3">
    <source>
        <dbReference type="ARBA" id="ARBA00022898"/>
    </source>
</evidence>
<dbReference type="PANTHER" id="PTHR11999:SF148">
    <property type="entry name" value="OS10G0400500 PROTEIN"/>
    <property type="match status" value="1"/>
</dbReference>
<evidence type="ECO:0000256" key="5">
    <source>
        <dbReference type="RuleBase" id="RU000382"/>
    </source>
</evidence>
<dbReference type="InterPro" id="IPR015421">
    <property type="entry name" value="PyrdxlP-dep_Trfase_major"/>
</dbReference>
<protein>
    <submittedName>
        <fullName evidence="7">Tyrosine/DOPA decarboxylase 3</fullName>
    </submittedName>
</protein>
<evidence type="ECO:0000313" key="8">
    <source>
        <dbReference type="Proteomes" id="UP000095767"/>
    </source>
</evidence>
<feature type="signal peptide" evidence="6">
    <location>
        <begin position="1"/>
        <end position="18"/>
    </location>
</feature>
<keyword evidence="6" id="KW-0732">Signal</keyword>
<dbReference type="InterPro" id="IPR002129">
    <property type="entry name" value="PyrdxlP-dep_de-COase"/>
</dbReference>
<dbReference type="PANTHER" id="PTHR11999">
    <property type="entry name" value="GROUP II PYRIDOXAL-5-PHOSPHATE DECARBOXYLASE"/>
    <property type="match status" value="1"/>
</dbReference>
<keyword evidence="4 5" id="KW-0456">Lyase</keyword>
<evidence type="ECO:0000256" key="6">
    <source>
        <dbReference type="SAM" id="SignalP"/>
    </source>
</evidence>
<reference evidence="7 8" key="1">
    <citation type="submission" date="2016-09" db="EMBL/GenBank/DDBJ databases">
        <title>The draft genome of Dichanthelium oligosanthes: A C3 panicoid grass species.</title>
        <authorList>
            <person name="Studer A.J."/>
            <person name="Schnable J.C."/>
            <person name="Brutnell T.P."/>
        </authorList>
    </citation>
    <scope>NUCLEOTIDE SEQUENCE [LARGE SCALE GENOMIC DNA]</scope>
    <source>
        <strain evidence="8">cv. Kellogg 1175</strain>
        <tissue evidence="7">Leaf</tissue>
    </source>
</reference>
<accession>A0A1E5WG23</accession>
<comment type="caution">
    <text evidence="7">The sequence shown here is derived from an EMBL/GenBank/DDBJ whole genome shotgun (WGS) entry which is preliminary data.</text>
</comment>
<dbReference type="PRINTS" id="PR00800">
    <property type="entry name" value="YHDCRBOXLASE"/>
</dbReference>
<dbReference type="GO" id="GO:0019752">
    <property type="term" value="P:carboxylic acid metabolic process"/>
    <property type="evidence" value="ECO:0007669"/>
    <property type="project" value="InterPro"/>
</dbReference>
<dbReference type="STRING" id="888268.A0A1E5WG23"/>
<comment type="cofactor">
    <cofactor evidence="1 5">
        <name>pyridoxal 5'-phosphate</name>
        <dbReference type="ChEBI" id="CHEBI:597326"/>
    </cofactor>
</comment>
<evidence type="ECO:0000256" key="4">
    <source>
        <dbReference type="ARBA" id="ARBA00023239"/>
    </source>
</evidence>
<comment type="similarity">
    <text evidence="5">Belongs to the group II decarboxylase family.</text>
</comment>
<feature type="chain" id="PRO_5009189239" evidence="6">
    <location>
        <begin position="19"/>
        <end position="156"/>
    </location>
</feature>
<sequence>MNASMLSVGLNVFPFVWAASPATAELEGVVMDWMGRLLGLPQRLLYSGGGGGVLQGSTCEAVVCTLAAARDRALAKLGHESIMKLVVYASDQTHVTFQKGAQLIGIPPSNFRVIQTSAASGYGLITDAIRAAVGRDVASGVVPLYLLGCRIPRIFT</sequence>
<dbReference type="GO" id="GO:0016831">
    <property type="term" value="F:carboxy-lyase activity"/>
    <property type="evidence" value="ECO:0007669"/>
    <property type="project" value="UniProtKB-KW"/>
</dbReference>
<keyword evidence="2" id="KW-0210">Decarboxylase</keyword>
<name>A0A1E5WG23_9POAL</name>
<evidence type="ECO:0000256" key="2">
    <source>
        <dbReference type="ARBA" id="ARBA00022793"/>
    </source>
</evidence>